<dbReference type="InterPro" id="IPR004291">
    <property type="entry name" value="Transposase_IS66_central"/>
</dbReference>
<dbReference type="AlphaFoldDB" id="W0B713"/>
<dbReference type="PATRIC" id="fig|1268635.3.peg.755"/>
<accession>W0B713</accession>
<protein>
    <submittedName>
        <fullName evidence="2">Transposase IS66 family</fullName>
    </submittedName>
</protein>
<organism evidence="2 3">
    <name type="scientific">Legionella oakridgensis ATCC 33761 = DSM 21215</name>
    <dbReference type="NCBI Taxonomy" id="1268635"/>
    <lineage>
        <taxon>Bacteria</taxon>
        <taxon>Pseudomonadati</taxon>
        <taxon>Pseudomonadota</taxon>
        <taxon>Gammaproteobacteria</taxon>
        <taxon>Legionellales</taxon>
        <taxon>Legionellaceae</taxon>
        <taxon>Legionella</taxon>
    </lineage>
</organism>
<dbReference type="KEGG" id="lok:Loa_00754"/>
<feature type="domain" description="Transposase IS66 central" evidence="1">
    <location>
        <begin position="72"/>
        <end position="200"/>
    </location>
</feature>
<name>W0B713_9GAMM</name>
<gene>
    <name evidence="2" type="ORF">Loa_00754</name>
</gene>
<dbReference type="PANTHER" id="PTHR33678">
    <property type="entry name" value="BLL1576 PROTEIN"/>
    <property type="match status" value="1"/>
</dbReference>
<dbReference type="Pfam" id="PF03050">
    <property type="entry name" value="DDE_Tnp_IS66"/>
    <property type="match status" value="1"/>
</dbReference>
<dbReference type="EMBL" id="CP004006">
    <property type="protein sequence ID" value="AHE66323.1"/>
    <property type="molecule type" value="Genomic_DNA"/>
</dbReference>
<sequence>MKEDLVRHQVHELPKVNLHVTEYQLEKGVCRCCGTNQVAALPAGVTWGITGPYLTSFMSHLTSKYKLSRRELQEFLKEHYDFKISLGSVFNKQKLINNALEKLVAELLKEIKQSSCVHMDETGHRRDGTSQWLWGIMSATTAFFSIEKSRGKKVICALMGDFNNIVTSDRYAAYNYFESDKRQTCWAHLKRDFTKLSEKKR</sequence>
<evidence type="ECO:0000313" key="3">
    <source>
        <dbReference type="Proteomes" id="UP000018838"/>
    </source>
</evidence>
<dbReference type="HOGENOM" id="CLU_039294_6_0_6"/>
<dbReference type="eggNOG" id="COG2433">
    <property type="taxonomic scope" value="Bacteria"/>
</dbReference>
<dbReference type="InterPro" id="IPR052344">
    <property type="entry name" value="Transposase-related"/>
</dbReference>
<dbReference type="PANTHER" id="PTHR33678:SF1">
    <property type="entry name" value="BLL1576 PROTEIN"/>
    <property type="match status" value="1"/>
</dbReference>
<evidence type="ECO:0000313" key="2">
    <source>
        <dbReference type="EMBL" id="AHE66323.1"/>
    </source>
</evidence>
<dbReference type="STRING" id="1268635.Loa_00754"/>
<reference evidence="2 3" key="1">
    <citation type="journal article" date="2013" name="Int. J. Med. Microbiol.">
        <title>Legionella oakridgensis ATCC 33761 genome sequence and phenotypic characterization reveals its replication capacity in amoebae.</title>
        <authorList>
            <person name="Brzuszkiewicz E."/>
            <person name="Schulz T."/>
            <person name="Rydzewski K."/>
            <person name="Daniel R."/>
            <person name="Gillmaier N."/>
            <person name="Dittmann C."/>
            <person name="Holland G."/>
            <person name="Schunder E."/>
            <person name="Lautner M."/>
            <person name="Eisenreich W."/>
            <person name="Luck C."/>
            <person name="Heuner K."/>
        </authorList>
    </citation>
    <scope>NUCLEOTIDE SEQUENCE [LARGE SCALE GENOMIC DNA]</scope>
    <source>
        <strain>OR-10</strain>
        <strain evidence="3">ATCC 33761</strain>
    </source>
</reference>
<proteinExistence type="predicted"/>
<dbReference type="Proteomes" id="UP000018838">
    <property type="component" value="Chromosome"/>
</dbReference>
<keyword evidence="3" id="KW-1185">Reference proteome</keyword>
<evidence type="ECO:0000259" key="1">
    <source>
        <dbReference type="Pfam" id="PF03050"/>
    </source>
</evidence>